<evidence type="ECO:0000259" key="1">
    <source>
        <dbReference type="Pfam" id="PF01926"/>
    </source>
</evidence>
<dbReference type="PANTHER" id="PTHR42714">
    <property type="entry name" value="TRNA MODIFICATION GTPASE GTPBP3"/>
    <property type="match status" value="1"/>
</dbReference>
<dbReference type="Proteomes" id="UP000038204">
    <property type="component" value="Unassembled WGS sequence"/>
</dbReference>
<dbReference type="SUPFAM" id="SSF52540">
    <property type="entry name" value="P-loop containing nucleoside triphosphate hydrolases"/>
    <property type="match status" value="1"/>
</dbReference>
<dbReference type="GO" id="GO:0005525">
    <property type="term" value="F:GTP binding"/>
    <property type="evidence" value="ECO:0007669"/>
    <property type="project" value="InterPro"/>
</dbReference>
<dbReference type="InterPro" id="IPR006073">
    <property type="entry name" value="GTP-bd"/>
</dbReference>
<dbReference type="EMBL" id="CQBK01000019">
    <property type="protein sequence ID" value="CNI23019.1"/>
    <property type="molecule type" value="Genomic_DNA"/>
</dbReference>
<accession>A0A0T9QQB0</accession>
<dbReference type="InterPro" id="IPR027417">
    <property type="entry name" value="P-loop_NTPase"/>
</dbReference>
<dbReference type="NCBIfam" id="TIGR00231">
    <property type="entry name" value="small_GTP"/>
    <property type="match status" value="1"/>
</dbReference>
<dbReference type="GO" id="GO:0005829">
    <property type="term" value="C:cytosol"/>
    <property type="evidence" value="ECO:0007669"/>
    <property type="project" value="TreeGrafter"/>
</dbReference>
<dbReference type="GO" id="GO:0030488">
    <property type="term" value="P:tRNA methylation"/>
    <property type="evidence" value="ECO:0007669"/>
    <property type="project" value="TreeGrafter"/>
</dbReference>
<evidence type="ECO:0000313" key="2">
    <source>
        <dbReference type="EMBL" id="CNI23019.1"/>
    </source>
</evidence>
<dbReference type="AlphaFoldDB" id="A0A0T9QQB0"/>
<dbReference type="GO" id="GO:0002098">
    <property type="term" value="P:tRNA wobble uridine modification"/>
    <property type="evidence" value="ECO:0007669"/>
    <property type="project" value="TreeGrafter"/>
</dbReference>
<dbReference type="RefSeq" id="WP_072081390.1">
    <property type="nucleotide sequence ID" value="NZ_CPZI01000019.1"/>
</dbReference>
<dbReference type="InterPro" id="IPR005225">
    <property type="entry name" value="Small_GTP-bd"/>
</dbReference>
<dbReference type="Pfam" id="PF01926">
    <property type="entry name" value="MMR_HSR1"/>
    <property type="match status" value="1"/>
</dbReference>
<proteinExistence type="predicted"/>
<sequence>MIRPLHLIGQIPEVTKQSLSRLPGVLSDELVERLLQCVHYEPVIGIMGKSGAGKSSLCNTLFRFPPANVDAVKGCTRRAQQYKTSDGLHALNIIDFPGIGETPTLDKMYARLYQHWLNKLDLIVWVLKADDRAWNDDIRCYRQLVSQGANPAHFLFVLSQADKIEPCREWDTATHQPSLRQQQNLQEKVTLVNTIFSPVHPVSAVSASEGFNIPRWVETLIAVLPDKASSAVTRQLEPAYRTEKVTTTAQEGFSRVVGDIFDDSVEALLESHLLRTWLKQARSRLLSLAKLLWHRFF</sequence>
<protein>
    <submittedName>
        <fullName evidence="2">GTPase</fullName>
    </submittedName>
</protein>
<feature type="domain" description="G" evidence="1">
    <location>
        <begin position="44"/>
        <end position="139"/>
    </location>
</feature>
<name>A0A0T9QQB0_9GAMM</name>
<gene>
    <name evidence="2" type="ORF">ERS008667_02810</name>
</gene>
<dbReference type="PANTHER" id="PTHR42714:SF2">
    <property type="entry name" value="TRNA MODIFICATION GTPASE GTPBP3, MITOCHONDRIAL"/>
    <property type="match status" value="1"/>
</dbReference>
<organism evidence="2 3">
    <name type="scientific">Yersinia similis</name>
    <dbReference type="NCBI Taxonomy" id="367190"/>
    <lineage>
        <taxon>Bacteria</taxon>
        <taxon>Pseudomonadati</taxon>
        <taxon>Pseudomonadota</taxon>
        <taxon>Gammaproteobacteria</taxon>
        <taxon>Enterobacterales</taxon>
        <taxon>Yersiniaceae</taxon>
        <taxon>Yersinia</taxon>
    </lineage>
</organism>
<evidence type="ECO:0000313" key="3">
    <source>
        <dbReference type="Proteomes" id="UP000038204"/>
    </source>
</evidence>
<dbReference type="Gene3D" id="3.40.50.300">
    <property type="entry name" value="P-loop containing nucleotide triphosphate hydrolases"/>
    <property type="match status" value="1"/>
</dbReference>
<reference evidence="2 3" key="1">
    <citation type="submission" date="2015-03" db="EMBL/GenBank/DDBJ databases">
        <authorList>
            <person name="Murphy D."/>
        </authorList>
    </citation>
    <scope>NUCLEOTIDE SEQUENCE [LARGE SCALE GENOMIC DNA]</scope>
    <source>
        <strain evidence="2 3">Y233</strain>
    </source>
</reference>